<reference evidence="1 2" key="1">
    <citation type="submission" date="2024-11" db="EMBL/GenBank/DDBJ databases">
        <title>A near-complete genome assembly of Cinchona calisaya.</title>
        <authorList>
            <person name="Lian D.C."/>
            <person name="Zhao X.W."/>
            <person name="Wei L."/>
        </authorList>
    </citation>
    <scope>NUCLEOTIDE SEQUENCE [LARGE SCALE GENOMIC DNA]</scope>
    <source>
        <tissue evidence="1">Nenye</tissue>
    </source>
</reference>
<name>A0ABD3AQI2_9GENT</name>
<accession>A0ABD3AQI2</accession>
<gene>
    <name evidence="1" type="ORF">ACH5RR_006995</name>
</gene>
<proteinExistence type="predicted"/>
<organism evidence="1 2">
    <name type="scientific">Cinchona calisaya</name>
    <dbReference type="NCBI Taxonomy" id="153742"/>
    <lineage>
        <taxon>Eukaryota</taxon>
        <taxon>Viridiplantae</taxon>
        <taxon>Streptophyta</taxon>
        <taxon>Embryophyta</taxon>
        <taxon>Tracheophyta</taxon>
        <taxon>Spermatophyta</taxon>
        <taxon>Magnoliopsida</taxon>
        <taxon>eudicotyledons</taxon>
        <taxon>Gunneridae</taxon>
        <taxon>Pentapetalae</taxon>
        <taxon>asterids</taxon>
        <taxon>lamiids</taxon>
        <taxon>Gentianales</taxon>
        <taxon>Rubiaceae</taxon>
        <taxon>Cinchonoideae</taxon>
        <taxon>Cinchoneae</taxon>
        <taxon>Cinchona</taxon>
    </lineage>
</organism>
<comment type="caution">
    <text evidence="1">The sequence shown here is derived from an EMBL/GenBank/DDBJ whole genome shotgun (WGS) entry which is preliminary data.</text>
</comment>
<dbReference type="Proteomes" id="UP001630127">
    <property type="component" value="Unassembled WGS sequence"/>
</dbReference>
<keyword evidence="2" id="KW-1185">Reference proteome</keyword>
<dbReference type="AlphaFoldDB" id="A0ABD3AQI2"/>
<evidence type="ECO:0000313" key="2">
    <source>
        <dbReference type="Proteomes" id="UP001630127"/>
    </source>
</evidence>
<protein>
    <submittedName>
        <fullName evidence="1">Uncharacterized protein</fullName>
    </submittedName>
</protein>
<sequence>MAEIISIFLEPLVEVVVDYVATPIKNQLQNLVAAVESLEPKRAGVQQKVDVAKRNVEAVLPDVENWLRKANKIKTTNDRICKARNDIQNRCFHGWCSNLKSRYSLSRMAKKAARDSVASAIMTSL</sequence>
<dbReference type="EMBL" id="JBJUIK010000003">
    <property type="protein sequence ID" value="KAL3533474.1"/>
    <property type="molecule type" value="Genomic_DNA"/>
</dbReference>
<evidence type="ECO:0000313" key="1">
    <source>
        <dbReference type="EMBL" id="KAL3533474.1"/>
    </source>
</evidence>